<evidence type="ECO:0000256" key="8">
    <source>
        <dbReference type="SAM" id="MobiDB-lite"/>
    </source>
</evidence>
<comment type="function">
    <text evidence="6">Component of the anaphase promoting complex/cyclosome (APC/C), a cell cycle-regulated E3 ubiquitin-protein ligase complex that controls progression through mitosis and the G1 phase of the cell cycle.</text>
</comment>
<evidence type="ECO:0000256" key="1">
    <source>
        <dbReference type="ARBA" id="ARBA00022574"/>
    </source>
</evidence>
<dbReference type="GO" id="GO:0005680">
    <property type="term" value="C:anaphase-promoting complex"/>
    <property type="evidence" value="ECO:0007669"/>
    <property type="project" value="TreeGrafter"/>
</dbReference>
<feature type="repeat" description="WD" evidence="7">
    <location>
        <begin position="106"/>
        <end position="140"/>
    </location>
</feature>
<dbReference type="InterPro" id="IPR033010">
    <property type="entry name" value="Cdc20/Fizzy"/>
</dbReference>
<keyword evidence="4" id="KW-0498">Mitosis</keyword>
<dbReference type="GO" id="GO:1905786">
    <property type="term" value="P:positive regulation of anaphase-promoting complex-dependent catabolic process"/>
    <property type="evidence" value="ECO:0007669"/>
    <property type="project" value="TreeGrafter"/>
</dbReference>
<dbReference type="AlphaFoldDB" id="A0A8J5YMX5"/>
<keyword evidence="2" id="KW-0132">Cell division</keyword>
<dbReference type="PANTHER" id="PTHR19918:SF8">
    <property type="entry name" value="FI02843P"/>
    <property type="match status" value="1"/>
</dbReference>
<dbReference type="SUPFAM" id="SSF117289">
    <property type="entry name" value="Nucleoporin domain"/>
    <property type="match status" value="1"/>
</dbReference>
<dbReference type="UniPathway" id="UPA00143"/>
<dbReference type="Pfam" id="PF12894">
    <property type="entry name" value="ANAPC4_WD40"/>
    <property type="match status" value="1"/>
</dbReference>
<dbReference type="InterPro" id="IPR015943">
    <property type="entry name" value="WD40/YVTN_repeat-like_dom_sf"/>
</dbReference>
<proteinExistence type="predicted"/>
<evidence type="ECO:0000256" key="4">
    <source>
        <dbReference type="ARBA" id="ARBA00022776"/>
    </source>
</evidence>
<dbReference type="InterPro" id="IPR024977">
    <property type="entry name" value="Apc4-like_WD40_dom"/>
</dbReference>
<dbReference type="GO" id="GO:0051301">
    <property type="term" value="P:cell division"/>
    <property type="evidence" value="ECO:0007669"/>
    <property type="project" value="UniProtKB-KW"/>
</dbReference>
<feature type="region of interest" description="Disordered" evidence="8">
    <location>
        <begin position="21"/>
        <end position="51"/>
    </location>
</feature>
<dbReference type="Proteomes" id="UP000701853">
    <property type="component" value="Chromosome 5"/>
</dbReference>
<dbReference type="PANTHER" id="PTHR19918">
    <property type="entry name" value="CELL DIVISION CYCLE 20 CDC20 FIZZY -RELATED"/>
    <property type="match status" value="1"/>
</dbReference>
<dbReference type="GO" id="GO:0031145">
    <property type="term" value="P:anaphase-promoting complex-dependent catabolic process"/>
    <property type="evidence" value="ECO:0007669"/>
    <property type="project" value="TreeGrafter"/>
</dbReference>
<accession>A0A8J5YMX5</accession>
<dbReference type="GO" id="GO:0016567">
    <property type="term" value="P:protein ubiquitination"/>
    <property type="evidence" value="ECO:0007669"/>
    <property type="project" value="UniProtKB-UniPathway"/>
</dbReference>
<evidence type="ECO:0000256" key="5">
    <source>
        <dbReference type="ARBA" id="ARBA00023306"/>
    </source>
</evidence>
<dbReference type="OrthoDB" id="10263272at2759"/>
<gene>
    <name evidence="10" type="ORF">CXB51_010362</name>
</gene>
<evidence type="ECO:0000313" key="10">
    <source>
        <dbReference type="EMBL" id="KAG8493098.1"/>
    </source>
</evidence>
<keyword evidence="1 7" id="KW-0853">WD repeat</keyword>
<sequence>MCGVGISWTFEQDYYNKPPTPVELFPSDHTTSSAHPEKPSKPLRHIPQNSESTLDAPDLMDDFYLNLLDWGSNNVLAIALGNTVYLWDASDSSTSELVRLMMTIAVTSVSWAPDGRHIAIGLNNSEVQLWDSASNRQLHTLRGCHRSRVGSMAWNSHFLTTGGMDGMIVNNDIPCCSNLQRTSARSLWAEMVSFWTTTSQWRHDNLVHIWDMSKASSNSPTQWIHRLEDHTYGICDMSKAQELAKEKADIAIKSLQCLPQSLQIIHLSEKK</sequence>
<dbReference type="Gene3D" id="2.130.10.10">
    <property type="entry name" value="YVTN repeat-like/Quinoprotein amine dehydrogenase"/>
    <property type="match status" value="1"/>
</dbReference>
<evidence type="ECO:0000313" key="11">
    <source>
        <dbReference type="Proteomes" id="UP000701853"/>
    </source>
</evidence>
<organism evidence="10 11">
    <name type="scientific">Gossypium anomalum</name>
    <dbReference type="NCBI Taxonomy" id="47600"/>
    <lineage>
        <taxon>Eukaryota</taxon>
        <taxon>Viridiplantae</taxon>
        <taxon>Streptophyta</taxon>
        <taxon>Embryophyta</taxon>
        <taxon>Tracheophyta</taxon>
        <taxon>Spermatophyta</taxon>
        <taxon>Magnoliopsida</taxon>
        <taxon>eudicotyledons</taxon>
        <taxon>Gunneridae</taxon>
        <taxon>Pentapetalae</taxon>
        <taxon>rosids</taxon>
        <taxon>malvids</taxon>
        <taxon>Malvales</taxon>
        <taxon>Malvaceae</taxon>
        <taxon>Malvoideae</taxon>
        <taxon>Gossypium</taxon>
    </lineage>
</organism>
<dbReference type="SMART" id="SM00320">
    <property type="entry name" value="WD40"/>
    <property type="match status" value="3"/>
</dbReference>
<reference evidence="10 11" key="1">
    <citation type="journal article" date="2021" name="bioRxiv">
        <title>The Gossypium anomalum genome as a resource for cotton improvement and evolutionary analysis of hybrid incompatibility.</title>
        <authorList>
            <person name="Grover C.E."/>
            <person name="Yuan D."/>
            <person name="Arick M.A."/>
            <person name="Miller E.R."/>
            <person name="Hu G."/>
            <person name="Peterson D.G."/>
            <person name="Wendel J.F."/>
            <person name="Udall J.A."/>
        </authorList>
    </citation>
    <scope>NUCLEOTIDE SEQUENCE [LARGE SCALE GENOMIC DNA]</scope>
    <source>
        <strain evidence="10">JFW-Udall</strain>
        <tissue evidence="10">Leaf</tissue>
    </source>
</reference>
<evidence type="ECO:0000256" key="2">
    <source>
        <dbReference type="ARBA" id="ARBA00022618"/>
    </source>
</evidence>
<keyword evidence="11" id="KW-1185">Reference proteome</keyword>
<comment type="caution">
    <text evidence="10">The sequence shown here is derived from an EMBL/GenBank/DDBJ whole genome shotgun (WGS) entry which is preliminary data.</text>
</comment>
<evidence type="ECO:0000256" key="6">
    <source>
        <dbReference type="ARBA" id="ARBA00023425"/>
    </source>
</evidence>
<dbReference type="PROSITE" id="PS50082">
    <property type="entry name" value="WD_REPEATS_2"/>
    <property type="match status" value="1"/>
</dbReference>
<keyword evidence="3" id="KW-0677">Repeat</keyword>
<evidence type="ECO:0000256" key="7">
    <source>
        <dbReference type="PROSITE-ProRule" id="PRU00221"/>
    </source>
</evidence>
<feature type="domain" description="Anaphase-promoting complex subunit 4-like WD40" evidence="9">
    <location>
        <begin position="105"/>
        <end position="156"/>
    </location>
</feature>
<evidence type="ECO:0000259" key="9">
    <source>
        <dbReference type="Pfam" id="PF12894"/>
    </source>
</evidence>
<dbReference type="GO" id="GO:0010997">
    <property type="term" value="F:anaphase-promoting complex binding"/>
    <property type="evidence" value="ECO:0007669"/>
    <property type="project" value="InterPro"/>
</dbReference>
<evidence type="ECO:0000256" key="3">
    <source>
        <dbReference type="ARBA" id="ARBA00022737"/>
    </source>
</evidence>
<dbReference type="EMBL" id="JAHUZN010000005">
    <property type="protein sequence ID" value="KAG8493098.1"/>
    <property type="molecule type" value="Genomic_DNA"/>
</dbReference>
<dbReference type="GO" id="GO:1990757">
    <property type="term" value="F:ubiquitin ligase activator activity"/>
    <property type="evidence" value="ECO:0007669"/>
    <property type="project" value="TreeGrafter"/>
</dbReference>
<keyword evidence="5" id="KW-0131">Cell cycle</keyword>
<dbReference type="InterPro" id="IPR001680">
    <property type="entry name" value="WD40_rpt"/>
</dbReference>
<name>A0A8J5YMX5_9ROSI</name>
<protein>
    <recommendedName>
        <fullName evidence="9">Anaphase-promoting complex subunit 4-like WD40 domain-containing protein</fullName>
    </recommendedName>
</protein>